<dbReference type="AlphaFoldDB" id="A0A8H5ARC6"/>
<keyword evidence="3" id="KW-1185">Reference proteome</keyword>
<dbReference type="EMBL" id="JAACJK010000234">
    <property type="protein sequence ID" value="KAF5309680.1"/>
    <property type="molecule type" value="Genomic_DNA"/>
</dbReference>
<comment type="caution">
    <text evidence="2">The sequence shown here is derived from an EMBL/GenBank/DDBJ whole genome shotgun (WGS) entry which is preliminary data.</text>
</comment>
<dbReference type="Proteomes" id="UP000541558">
    <property type="component" value="Unassembled WGS sequence"/>
</dbReference>
<feature type="region of interest" description="Disordered" evidence="1">
    <location>
        <begin position="48"/>
        <end position="75"/>
    </location>
</feature>
<name>A0A8H5ARC6_9AGAR</name>
<organism evidence="2 3">
    <name type="scientific">Ephemerocybe angulata</name>
    <dbReference type="NCBI Taxonomy" id="980116"/>
    <lineage>
        <taxon>Eukaryota</taxon>
        <taxon>Fungi</taxon>
        <taxon>Dikarya</taxon>
        <taxon>Basidiomycota</taxon>
        <taxon>Agaricomycotina</taxon>
        <taxon>Agaricomycetes</taxon>
        <taxon>Agaricomycetidae</taxon>
        <taxon>Agaricales</taxon>
        <taxon>Agaricineae</taxon>
        <taxon>Psathyrellaceae</taxon>
        <taxon>Ephemerocybe</taxon>
    </lineage>
</organism>
<evidence type="ECO:0000256" key="1">
    <source>
        <dbReference type="SAM" id="MobiDB-lite"/>
    </source>
</evidence>
<dbReference type="OrthoDB" id="10354620at2759"/>
<proteinExistence type="predicted"/>
<evidence type="ECO:0000313" key="2">
    <source>
        <dbReference type="EMBL" id="KAF5309680.1"/>
    </source>
</evidence>
<reference evidence="2 3" key="1">
    <citation type="journal article" date="2020" name="ISME J.">
        <title>Uncovering the hidden diversity of litter-decomposition mechanisms in mushroom-forming fungi.</title>
        <authorList>
            <person name="Floudas D."/>
            <person name="Bentzer J."/>
            <person name="Ahren D."/>
            <person name="Johansson T."/>
            <person name="Persson P."/>
            <person name="Tunlid A."/>
        </authorList>
    </citation>
    <scope>NUCLEOTIDE SEQUENCE [LARGE SCALE GENOMIC DNA]</scope>
    <source>
        <strain evidence="2 3">CBS 175.51</strain>
    </source>
</reference>
<gene>
    <name evidence="2" type="ORF">D9611_014060</name>
</gene>
<evidence type="ECO:0000313" key="3">
    <source>
        <dbReference type="Proteomes" id="UP000541558"/>
    </source>
</evidence>
<accession>A0A8H5ARC6</accession>
<protein>
    <submittedName>
        <fullName evidence="2">Uncharacterized protein</fullName>
    </submittedName>
</protein>
<sequence>MPYVLCARRAYLTPKVDFLIHRELAYNICQPSIQESDTWYLVKRGATHERADNDDDDEGPGDIVETTKNNDERVC</sequence>